<dbReference type="InterPro" id="IPR012934">
    <property type="entry name" value="Znf_AD"/>
</dbReference>
<organism evidence="13 14">
    <name type="scientific">Aedes aegypti</name>
    <name type="common">Yellowfever mosquito</name>
    <name type="synonym">Culex aegypti</name>
    <dbReference type="NCBI Taxonomy" id="7159"/>
    <lineage>
        <taxon>Eukaryota</taxon>
        <taxon>Metazoa</taxon>
        <taxon>Ecdysozoa</taxon>
        <taxon>Arthropoda</taxon>
        <taxon>Hexapoda</taxon>
        <taxon>Insecta</taxon>
        <taxon>Pterygota</taxon>
        <taxon>Neoptera</taxon>
        <taxon>Endopterygota</taxon>
        <taxon>Diptera</taxon>
        <taxon>Nematocera</taxon>
        <taxon>Culicoidea</taxon>
        <taxon>Culicidae</taxon>
        <taxon>Culicinae</taxon>
        <taxon>Aedini</taxon>
        <taxon>Aedes</taxon>
        <taxon>Stegomyia</taxon>
    </lineage>
</organism>
<dbReference type="FunFam" id="3.30.160.60:FF:000322">
    <property type="entry name" value="GDNF-inducible zinc finger protein 1"/>
    <property type="match status" value="1"/>
</dbReference>
<evidence type="ECO:0000259" key="12">
    <source>
        <dbReference type="PROSITE" id="PS50157"/>
    </source>
</evidence>
<evidence type="ECO:0000256" key="4">
    <source>
        <dbReference type="ARBA" id="ARBA00022771"/>
    </source>
</evidence>
<sequence>MAETCFTCLRETADPIPIVDQAENAKLAVATPYRGVIVAKHFWFDLNDLIQGSLCPRCWSNIEEFHKFYSEIEEAHEQKMRLPFAEVKQELLDGEEEESLGNVGEVGGNEAEEQNESDPEDVTAFLQEEHLLDDDDEDDKEAPSQDDEDFEGDDGDAPDLAQKPKKRARKRLRHADKIAQGDELIASYCNMHCDECSQAFKSFNALQMHSASEHKKRAYVYCCDRRFNTRTRLYEHVLRHINPEQFQCDMCKRNCVDSEGLKRHKLKMHTPEEERTFKCDKCSKAFAQESVLTSHKRYHEAMENKEFPCGQCNKFFGNSALLKQHVKNCHTTTFEYVCDTCAKGFNQRGLFLKHLKDHGPKGPGDKGQCPICDQWLLKVSLNKHIIRHNSPTYRCETCGKDSPNILAHRSHVRFAHSDARFTCNFCGKVFKRALTLKEHIASHSGEVLYTCPHCPKTFNSNANMHSHRKKMHYQEWLNARQRVIIK</sequence>
<evidence type="ECO:0000313" key="14">
    <source>
        <dbReference type="Proteomes" id="UP000682892"/>
    </source>
</evidence>
<feature type="domain" description="C2H2-type" evidence="12">
    <location>
        <begin position="421"/>
        <end position="448"/>
    </location>
</feature>
<name>A0A1S4EXI2_AEDAE</name>
<feature type="domain" description="C2H2-type" evidence="12">
    <location>
        <begin position="277"/>
        <end position="304"/>
    </location>
</feature>
<evidence type="ECO:0000256" key="7">
    <source>
        <dbReference type="ARBA" id="ARBA00023125"/>
    </source>
</evidence>
<evidence type="ECO:0000256" key="10">
    <source>
        <dbReference type="PROSITE-ProRule" id="PRU00042"/>
    </source>
</evidence>
<feature type="compositionally biased region" description="Acidic residues" evidence="11">
    <location>
        <begin position="131"/>
        <end position="157"/>
    </location>
</feature>
<dbReference type="PANTHER" id="PTHR24379">
    <property type="entry name" value="KRAB AND ZINC FINGER DOMAIN-CONTAINING"/>
    <property type="match status" value="1"/>
</dbReference>
<dbReference type="Pfam" id="PF07776">
    <property type="entry name" value="zf-AD"/>
    <property type="match status" value="1"/>
</dbReference>
<feature type="domain" description="C2H2-type" evidence="12">
    <location>
        <begin position="246"/>
        <end position="274"/>
    </location>
</feature>
<keyword evidence="8" id="KW-0804">Transcription</keyword>
<dbReference type="Proteomes" id="UP000682892">
    <property type="component" value="Unassembled WGS sequence"/>
</dbReference>
<dbReference type="OrthoDB" id="10039931at2759"/>
<dbReference type="HOGENOM" id="CLU_002678_94_13_1"/>
<keyword evidence="6" id="KW-0805">Transcription regulation</keyword>
<dbReference type="Gene3D" id="3.40.1800.20">
    <property type="match status" value="1"/>
</dbReference>
<reference evidence="13" key="1">
    <citation type="submission" date="2005-10" db="EMBL/GenBank/DDBJ databases">
        <authorList>
            <person name="Loftus B.J."/>
            <person name="Nene V.M."/>
            <person name="Hannick L.I."/>
            <person name="Bidwell S."/>
            <person name="Haas B."/>
            <person name="Amedeo P."/>
            <person name="Orvis J."/>
            <person name="Wortman J.R."/>
            <person name="White O.R."/>
            <person name="Salzberg S."/>
            <person name="Shumway M."/>
            <person name="Koo H."/>
            <person name="Zhao Y."/>
            <person name="Holmes M."/>
            <person name="Miller J."/>
            <person name="Schatz M."/>
            <person name="Pop M."/>
            <person name="Pai G."/>
            <person name="Utterback T."/>
            <person name="Rogers Y.-H."/>
            <person name="Kravitz S."/>
            <person name="Fraser C.M."/>
        </authorList>
    </citation>
    <scope>NUCLEOTIDE SEQUENCE</scope>
    <source>
        <strain evidence="13">Liverpool</strain>
    </source>
</reference>
<dbReference type="PROSITE" id="PS00028">
    <property type="entry name" value="ZINC_FINGER_C2H2_1"/>
    <property type="match status" value="7"/>
</dbReference>
<dbReference type="SUPFAM" id="SSF57667">
    <property type="entry name" value="beta-beta-alpha zinc fingers"/>
    <property type="match status" value="5"/>
</dbReference>
<dbReference type="Pfam" id="PF00096">
    <property type="entry name" value="zf-C2H2"/>
    <property type="match status" value="3"/>
</dbReference>
<gene>
    <name evidence="13" type="ORF">AaeL_AAEL001008</name>
</gene>
<reference evidence="13" key="3">
    <citation type="submission" date="2012-09" db="EMBL/GenBank/DDBJ databases">
        <authorList>
            <consortium name="VectorBase"/>
        </authorList>
    </citation>
    <scope>NUCLEOTIDE SEQUENCE</scope>
    <source>
        <strain evidence="13">Liverpool</strain>
    </source>
</reference>
<evidence type="ECO:0000256" key="1">
    <source>
        <dbReference type="ARBA" id="ARBA00004123"/>
    </source>
</evidence>
<reference evidence="13" key="2">
    <citation type="journal article" date="2007" name="Science">
        <title>Genome sequence of Aedes aegypti, a major arbovirus vector.</title>
        <authorList>
            <person name="Nene V."/>
            <person name="Wortman J.R."/>
            <person name="Lawson D."/>
            <person name="Haas B."/>
            <person name="Kodira C."/>
            <person name="Tu Z.J."/>
            <person name="Loftus B."/>
            <person name="Xi Z."/>
            <person name="Megy K."/>
            <person name="Grabherr M."/>
            <person name="Ren Q."/>
            <person name="Zdobnov E.M."/>
            <person name="Lobo N.F."/>
            <person name="Campbell K.S."/>
            <person name="Brown S.E."/>
            <person name="Bonaldo M.F."/>
            <person name="Zhu J."/>
            <person name="Sinkins S.P."/>
            <person name="Hogenkamp D.G."/>
            <person name="Amedeo P."/>
            <person name="Arensburger P."/>
            <person name="Atkinson P.W."/>
            <person name="Bidwell S."/>
            <person name="Biedler J."/>
            <person name="Birney E."/>
            <person name="Bruggner R.V."/>
            <person name="Costas J."/>
            <person name="Coy M.R."/>
            <person name="Crabtree J."/>
            <person name="Crawford M."/>
            <person name="Debruyn B."/>
            <person name="Decaprio D."/>
            <person name="Eiglmeier K."/>
            <person name="Eisenstadt E."/>
            <person name="El-Dorry H."/>
            <person name="Gelbart W.M."/>
            <person name="Gomes S.L."/>
            <person name="Hammond M."/>
            <person name="Hannick L.I."/>
            <person name="Hogan J.R."/>
            <person name="Holmes M.H."/>
            <person name="Jaffe D."/>
            <person name="Johnston J.S."/>
            <person name="Kennedy R.C."/>
            <person name="Koo H."/>
            <person name="Kravitz S."/>
            <person name="Kriventseva E.V."/>
            <person name="Kulp D."/>
            <person name="Labutti K."/>
            <person name="Lee E."/>
            <person name="Li S."/>
            <person name="Lovin D.D."/>
            <person name="Mao C."/>
            <person name="Mauceli E."/>
            <person name="Menck C.F."/>
            <person name="Miller J.R."/>
            <person name="Montgomery P."/>
            <person name="Mori A."/>
            <person name="Nascimento A.L."/>
            <person name="Naveira H.F."/>
            <person name="Nusbaum C."/>
            <person name="O'leary S."/>
            <person name="Orvis J."/>
            <person name="Pertea M."/>
            <person name="Quesneville H."/>
            <person name="Reidenbach K.R."/>
            <person name="Rogers Y.H."/>
            <person name="Roth C.W."/>
            <person name="Schneider J.R."/>
            <person name="Schatz M."/>
            <person name="Shumway M."/>
            <person name="Stanke M."/>
            <person name="Stinson E.O."/>
            <person name="Tubio J.M."/>
            <person name="Vanzee J.P."/>
            <person name="Verjovski-Almeida S."/>
            <person name="Werner D."/>
            <person name="White O."/>
            <person name="Wyder S."/>
            <person name="Zeng Q."/>
            <person name="Zhao Q."/>
            <person name="Zhao Y."/>
            <person name="Hill C.A."/>
            <person name="Raikhel A.S."/>
            <person name="Soares M.B."/>
            <person name="Knudson D.L."/>
            <person name="Lee N.H."/>
            <person name="Galagan J."/>
            <person name="Salzberg S.L."/>
            <person name="Paulsen I.T."/>
            <person name="Dimopoulos G."/>
            <person name="Collins F.H."/>
            <person name="Birren B."/>
            <person name="Fraser-Liggett C.M."/>
            <person name="Severson D.W."/>
        </authorList>
    </citation>
    <scope>NUCLEOTIDE SEQUENCE [LARGE SCALE GENOMIC DNA]</scope>
    <source>
        <strain evidence="13">Liverpool</strain>
    </source>
</reference>
<feature type="compositionally biased region" description="Acidic residues" evidence="11">
    <location>
        <begin position="110"/>
        <end position="121"/>
    </location>
</feature>
<keyword evidence="3" id="KW-0677">Repeat</keyword>
<evidence type="ECO:0000256" key="3">
    <source>
        <dbReference type="ARBA" id="ARBA00022737"/>
    </source>
</evidence>
<dbReference type="AlphaFoldDB" id="A0A1S4EXI2"/>
<feature type="region of interest" description="Disordered" evidence="11">
    <location>
        <begin position="94"/>
        <end position="174"/>
    </location>
</feature>
<feature type="compositionally biased region" description="Basic residues" evidence="11">
    <location>
        <begin position="163"/>
        <end position="174"/>
    </location>
</feature>
<evidence type="ECO:0000256" key="9">
    <source>
        <dbReference type="ARBA" id="ARBA00023242"/>
    </source>
</evidence>
<feature type="domain" description="C2H2-type" evidence="12">
    <location>
        <begin position="191"/>
        <end position="219"/>
    </location>
</feature>
<feature type="domain" description="C2H2-type" evidence="12">
    <location>
        <begin position="449"/>
        <end position="477"/>
    </location>
</feature>
<dbReference type="InterPro" id="IPR036236">
    <property type="entry name" value="Znf_C2H2_sf"/>
</dbReference>
<keyword evidence="5" id="KW-0862">Zinc</keyword>
<dbReference type="PROSITE" id="PS50157">
    <property type="entry name" value="ZINC_FINGER_C2H2_2"/>
    <property type="match status" value="8"/>
</dbReference>
<dbReference type="SMART" id="SM00355">
    <property type="entry name" value="ZnF_C2H2"/>
    <property type="match status" value="10"/>
</dbReference>
<dbReference type="OMA" id="KRYHEAM"/>
<keyword evidence="9" id="KW-0539">Nucleus</keyword>
<feature type="domain" description="C2H2-type" evidence="12">
    <location>
        <begin position="336"/>
        <end position="363"/>
    </location>
</feature>
<keyword evidence="2" id="KW-0479">Metal-binding</keyword>
<keyword evidence="4 10" id="KW-0863">Zinc-finger</keyword>
<dbReference type="PANTHER" id="PTHR24379:SF121">
    <property type="entry name" value="C2H2-TYPE DOMAIN-CONTAINING PROTEIN"/>
    <property type="match status" value="1"/>
</dbReference>
<dbReference type="EMBL" id="CH477205">
    <property type="protein sequence ID" value="EAT47902.1"/>
    <property type="molecule type" value="Genomic_DNA"/>
</dbReference>
<dbReference type="GO" id="GO:0008270">
    <property type="term" value="F:zinc ion binding"/>
    <property type="evidence" value="ECO:0007669"/>
    <property type="project" value="UniProtKB-KW"/>
</dbReference>
<feature type="domain" description="C2H2-type" evidence="12">
    <location>
        <begin position="393"/>
        <end position="421"/>
    </location>
</feature>
<dbReference type="KEGG" id="aag:5567849"/>
<proteinExistence type="predicted"/>
<dbReference type="GO" id="GO:0005634">
    <property type="term" value="C:nucleus"/>
    <property type="evidence" value="ECO:0007669"/>
    <property type="project" value="UniProtKB-SubCell"/>
</dbReference>
<keyword evidence="7" id="KW-0238">DNA-binding</keyword>
<evidence type="ECO:0000256" key="2">
    <source>
        <dbReference type="ARBA" id="ARBA00022723"/>
    </source>
</evidence>
<evidence type="ECO:0000256" key="6">
    <source>
        <dbReference type="ARBA" id="ARBA00023015"/>
    </source>
</evidence>
<evidence type="ECO:0000256" key="8">
    <source>
        <dbReference type="ARBA" id="ARBA00023163"/>
    </source>
</evidence>
<accession>A0A1S4EXI2</accession>
<protein>
    <submittedName>
        <fullName evidence="13">AAEL001008-PA</fullName>
    </submittedName>
</protein>
<dbReference type="Gene3D" id="3.30.160.60">
    <property type="entry name" value="Classic Zinc Finger"/>
    <property type="match status" value="6"/>
</dbReference>
<evidence type="ECO:0000256" key="11">
    <source>
        <dbReference type="SAM" id="MobiDB-lite"/>
    </source>
</evidence>
<dbReference type="GO" id="GO:0003677">
    <property type="term" value="F:DNA binding"/>
    <property type="evidence" value="ECO:0007669"/>
    <property type="project" value="UniProtKB-KW"/>
</dbReference>
<comment type="subcellular location">
    <subcellularLocation>
        <location evidence="1">Nucleus</location>
    </subcellularLocation>
</comment>
<evidence type="ECO:0000256" key="5">
    <source>
        <dbReference type="ARBA" id="ARBA00022833"/>
    </source>
</evidence>
<dbReference type="SMART" id="SM00868">
    <property type="entry name" value="zf-AD"/>
    <property type="match status" value="1"/>
</dbReference>
<evidence type="ECO:0000313" key="13">
    <source>
        <dbReference type="EMBL" id="EAT47902.1"/>
    </source>
</evidence>
<feature type="domain" description="C2H2-type" evidence="12">
    <location>
        <begin position="307"/>
        <end position="335"/>
    </location>
</feature>
<dbReference type="InterPro" id="IPR013087">
    <property type="entry name" value="Znf_C2H2_type"/>
</dbReference>